<accession>A0ABP7EUV9</accession>
<evidence type="ECO:0000313" key="3">
    <source>
        <dbReference type="Proteomes" id="UP001500908"/>
    </source>
</evidence>
<reference evidence="3" key="1">
    <citation type="journal article" date="2019" name="Int. J. Syst. Evol. Microbiol.">
        <title>The Global Catalogue of Microorganisms (GCM) 10K type strain sequencing project: providing services to taxonomists for standard genome sequencing and annotation.</title>
        <authorList>
            <consortium name="The Broad Institute Genomics Platform"/>
            <consortium name="The Broad Institute Genome Sequencing Center for Infectious Disease"/>
            <person name="Wu L."/>
            <person name="Ma J."/>
        </authorList>
    </citation>
    <scope>NUCLEOTIDE SEQUENCE [LARGE SCALE GENOMIC DNA]</scope>
    <source>
        <strain evidence="3">JCM 17137</strain>
    </source>
</reference>
<evidence type="ECO:0000256" key="1">
    <source>
        <dbReference type="SAM" id="MobiDB-lite"/>
    </source>
</evidence>
<organism evidence="2 3">
    <name type="scientific">Salinactinospora qingdaonensis</name>
    <dbReference type="NCBI Taxonomy" id="702744"/>
    <lineage>
        <taxon>Bacteria</taxon>
        <taxon>Bacillati</taxon>
        <taxon>Actinomycetota</taxon>
        <taxon>Actinomycetes</taxon>
        <taxon>Streptosporangiales</taxon>
        <taxon>Nocardiopsidaceae</taxon>
        <taxon>Salinactinospora</taxon>
    </lineage>
</organism>
<feature type="region of interest" description="Disordered" evidence="1">
    <location>
        <begin position="143"/>
        <end position="166"/>
    </location>
</feature>
<proteinExistence type="predicted"/>
<keyword evidence="3" id="KW-1185">Reference proteome</keyword>
<sequence>MDAVTVHSTDSAANETDPQHHITLALDPAIHADLRQAAGAQGIEAYLRMLLLRHSRWSDTRTWLAELEATYGRLPAEALEGIYRKALGMPRRPADGKRSVTLVFDAAEFAALSTLAGERPVAPYAHEVLRSYLDAHAADGAGAASGEDLTSTPTPRVTRSAVSHTD</sequence>
<dbReference type="EMBL" id="BAABDD010000001">
    <property type="protein sequence ID" value="GAA3725115.1"/>
    <property type="molecule type" value="Genomic_DNA"/>
</dbReference>
<gene>
    <name evidence="2" type="ORF">GCM10022402_02210</name>
</gene>
<feature type="compositionally biased region" description="Polar residues" evidence="1">
    <location>
        <begin position="149"/>
        <end position="166"/>
    </location>
</feature>
<name>A0ABP7EUV9_9ACTN</name>
<dbReference type="Proteomes" id="UP001500908">
    <property type="component" value="Unassembled WGS sequence"/>
</dbReference>
<protein>
    <submittedName>
        <fullName evidence="2">Uncharacterized protein</fullName>
    </submittedName>
</protein>
<comment type="caution">
    <text evidence="2">The sequence shown here is derived from an EMBL/GenBank/DDBJ whole genome shotgun (WGS) entry which is preliminary data.</text>
</comment>
<dbReference type="RefSeq" id="WP_344966342.1">
    <property type="nucleotide sequence ID" value="NZ_BAABDD010000001.1"/>
</dbReference>
<evidence type="ECO:0000313" key="2">
    <source>
        <dbReference type="EMBL" id="GAA3725115.1"/>
    </source>
</evidence>